<protein>
    <recommendedName>
        <fullName evidence="2">HTH cro/C1-type domain-containing protein</fullName>
    </recommendedName>
</protein>
<evidence type="ECO:0000313" key="3">
    <source>
        <dbReference type="EMBL" id="GLC63054.1"/>
    </source>
</evidence>
<dbReference type="AlphaFoldDB" id="A0A9W6C372"/>
<dbReference type="SMART" id="SM00530">
    <property type="entry name" value="HTH_XRE"/>
    <property type="match status" value="1"/>
</dbReference>
<dbReference type="GO" id="GO:0005829">
    <property type="term" value="C:cytosol"/>
    <property type="evidence" value="ECO:0007669"/>
    <property type="project" value="TreeGrafter"/>
</dbReference>
<name>A0A9W6C372_9CHLO</name>
<dbReference type="InterPro" id="IPR010982">
    <property type="entry name" value="Lambda_DNA-bd_dom_sf"/>
</dbReference>
<gene>
    <name evidence="3" type="primary">PLESTB004209</name>
    <name evidence="3" type="ORF">PLESTB_001975900</name>
</gene>
<accession>A0A9W6C372</accession>
<dbReference type="Gene3D" id="2.60.120.10">
    <property type="entry name" value="Jelly Rolls"/>
    <property type="match status" value="1"/>
</dbReference>
<dbReference type="GO" id="GO:0003677">
    <property type="term" value="F:DNA binding"/>
    <property type="evidence" value="ECO:0007669"/>
    <property type="project" value="UniProtKB-KW"/>
</dbReference>
<dbReference type="InterPro" id="IPR001387">
    <property type="entry name" value="Cro/C1-type_HTH"/>
</dbReference>
<dbReference type="SUPFAM" id="SSF47413">
    <property type="entry name" value="lambda repressor-like DNA-binding domains"/>
    <property type="match status" value="1"/>
</dbReference>
<reference evidence="3 4" key="1">
    <citation type="journal article" date="2023" name="Commun. Biol.">
        <title>Reorganization of the ancestral sex-determining regions during the evolution of trioecy in Pleodorina starrii.</title>
        <authorList>
            <person name="Takahashi K."/>
            <person name="Suzuki S."/>
            <person name="Kawai-Toyooka H."/>
            <person name="Yamamoto K."/>
            <person name="Hamaji T."/>
            <person name="Ootsuki R."/>
            <person name="Yamaguchi H."/>
            <person name="Kawachi M."/>
            <person name="Higashiyama T."/>
            <person name="Nozaki H."/>
        </authorList>
    </citation>
    <scope>NUCLEOTIDE SEQUENCE [LARGE SCALE GENOMIC DNA]</scope>
    <source>
        <strain evidence="3 4">NIES-4479</strain>
    </source>
</reference>
<evidence type="ECO:0000259" key="2">
    <source>
        <dbReference type="PROSITE" id="PS50943"/>
    </source>
</evidence>
<sequence length="190" mass="19910">MERTVGVGAKAPLKAIAAALKREREAVGLSLTEVARQAGIAKSTLSQLEAGTGNPNLETLWALAVALDVSLADLLDPPRSQVLLVRAGEGEPIRAERSDYAATLLSSAAPGTRRDLYRLAFEPGPARESDPHPTSVIEHLVLSSGRALVGPADSAVELGPGDYISYPGDVPHTIQALEPGTTAVLILEHR</sequence>
<dbReference type="CDD" id="cd00093">
    <property type="entry name" value="HTH_XRE"/>
    <property type="match status" value="1"/>
</dbReference>
<dbReference type="SUPFAM" id="SSF51182">
    <property type="entry name" value="RmlC-like cupins"/>
    <property type="match status" value="1"/>
</dbReference>
<organism evidence="3 4">
    <name type="scientific">Pleodorina starrii</name>
    <dbReference type="NCBI Taxonomy" id="330485"/>
    <lineage>
        <taxon>Eukaryota</taxon>
        <taxon>Viridiplantae</taxon>
        <taxon>Chlorophyta</taxon>
        <taxon>core chlorophytes</taxon>
        <taxon>Chlorophyceae</taxon>
        <taxon>CS clade</taxon>
        <taxon>Chlamydomonadales</taxon>
        <taxon>Volvocaceae</taxon>
        <taxon>Pleodorina</taxon>
    </lineage>
</organism>
<keyword evidence="4" id="KW-1185">Reference proteome</keyword>
<dbReference type="InterPro" id="IPR011051">
    <property type="entry name" value="RmlC_Cupin_sf"/>
</dbReference>
<dbReference type="PANTHER" id="PTHR46797:SF1">
    <property type="entry name" value="METHYLPHOSPHONATE SYNTHASE"/>
    <property type="match status" value="1"/>
</dbReference>
<dbReference type="Gene3D" id="1.10.260.40">
    <property type="entry name" value="lambda repressor-like DNA-binding domains"/>
    <property type="match status" value="1"/>
</dbReference>
<evidence type="ECO:0000256" key="1">
    <source>
        <dbReference type="ARBA" id="ARBA00023125"/>
    </source>
</evidence>
<comment type="caution">
    <text evidence="3">The sequence shown here is derived from an EMBL/GenBank/DDBJ whole genome shotgun (WGS) entry which is preliminary data.</text>
</comment>
<proteinExistence type="predicted"/>
<dbReference type="Pfam" id="PF01381">
    <property type="entry name" value="HTH_3"/>
    <property type="match status" value="1"/>
</dbReference>
<dbReference type="InterPro" id="IPR050807">
    <property type="entry name" value="TransReg_Diox_bact_type"/>
</dbReference>
<keyword evidence="1" id="KW-0238">DNA-binding</keyword>
<dbReference type="Proteomes" id="UP001165080">
    <property type="component" value="Unassembled WGS sequence"/>
</dbReference>
<feature type="domain" description="HTH cro/C1-type" evidence="2">
    <location>
        <begin position="20"/>
        <end position="74"/>
    </location>
</feature>
<dbReference type="PROSITE" id="PS50943">
    <property type="entry name" value="HTH_CROC1"/>
    <property type="match status" value="1"/>
</dbReference>
<dbReference type="InterPro" id="IPR014710">
    <property type="entry name" value="RmlC-like_jellyroll"/>
</dbReference>
<dbReference type="CDD" id="cd02209">
    <property type="entry name" value="cupin_XRE_C"/>
    <property type="match status" value="1"/>
</dbReference>
<dbReference type="GO" id="GO:0003700">
    <property type="term" value="F:DNA-binding transcription factor activity"/>
    <property type="evidence" value="ECO:0007669"/>
    <property type="project" value="TreeGrafter"/>
</dbReference>
<dbReference type="EMBL" id="BRXU01000081">
    <property type="protein sequence ID" value="GLC63054.1"/>
    <property type="molecule type" value="Genomic_DNA"/>
</dbReference>
<evidence type="ECO:0000313" key="4">
    <source>
        <dbReference type="Proteomes" id="UP001165080"/>
    </source>
</evidence>
<dbReference type="PANTHER" id="PTHR46797">
    <property type="entry name" value="HTH-TYPE TRANSCRIPTIONAL REGULATOR"/>
    <property type="match status" value="1"/>
</dbReference>